<comment type="caution">
    <text evidence="1">The sequence shown here is derived from an EMBL/GenBank/DDBJ whole genome shotgun (WGS) entry which is preliminary data.</text>
</comment>
<reference evidence="1 2" key="1">
    <citation type="submission" date="2020-07" db="EMBL/GenBank/DDBJ databases">
        <title>Sequencing the genomes of 1000 actinobacteria strains.</title>
        <authorList>
            <person name="Klenk H.-P."/>
        </authorList>
    </citation>
    <scope>NUCLEOTIDE SEQUENCE [LARGE SCALE GENOMIC DNA]</scope>
    <source>
        <strain evidence="1 2">DSM 104006</strain>
    </source>
</reference>
<proteinExistence type="predicted"/>
<dbReference type="AlphaFoldDB" id="A0A853BBI7"/>
<gene>
    <name evidence="1" type="ORF">HNR02_005924</name>
</gene>
<name>A0A853BBI7_9PSEU</name>
<evidence type="ECO:0000313" key="1">
    <source>
        <dbReference type="EMBL" id="NYI92549.1"/>
    </source>
</evidence>
<evidence type="ECO:0000313" key="2">
    <source>
        <dbReference type="Proteomes" id="UP000549616"/>
    </source>
</evidence>
<dbReference type="EMBL" id="JACCFK010000002">
    <property type="protein sequence ID" value="NYI92549.1"/>
    <property type="molecule type" value="Genomic_DNA"/>
</dbReference>
<protein>
    <submittedName>
        <fullName evidence="1">Uncharacterized protein</fullName>
    </submittedName>
</protein>
<keyword evidence="2" id="KW-1185">Reference proteome</keyword>
<organism evidence="1 2">
    <name type="scientific">Amycolatopsis endophytica</name>
    <dbReference type="NCBI Taxonomy" id="860233"/>
    <lineage>
        <taxon>Bacteria</taxon>
        <taxon>Bacillati</taxon>
        <taxon>Actinomycetota</taxon>
        <taxon>Actinomycetes</taxon>
        <taxon>Pseudonocardiales</taxon>
        <taxon>Pseudonocardiaceae</taxon>
        <taxon>Amycolatopsis</taxon>
    </lineage>
</organism>
<accession>A0A853BBI7</accession>
<sequence length="39" mass="3744">MTPAPLSTPAWGRATGGSVLPVGIGGAESTVAIGRTCCT</sequence>
<dbReference type="Proteomes" id="UP000549616">
    <property type="component" value="Unassembled WGS sequence"/>
</dbReference>